<dbReference type="RefSeq" id="WP_338777432.1">
    <property type="nucleotide sequence ID" value="NZ_CP147407.1"/>
</dbReference>
<evidence type="ECO:0000256" key="6">
    <source>
        <dbReference type="ARBA" id="ARBA00022840"/>
    </source>
</evidence>
<comment type="similarity">
    <text evidence="1 10">Belongs to the folylpolyglutamate synthase family.</text>
</comment>
<evidence type="ECO:0000256" key="7">
    <source>
        <dbReference type="ARBA" id="ARBA00022842"/>
    </source>
</evidence>
<dbReference type="PANTHER" id="PTHR11136:SF0">
    <property type="entry name" value="DIHYDROFOLATE SYNTHETASE-RELATED"/>
    <property type="match status" value="1"/>
</dbReference>
<dbReference type="EC" id="6.3.2.17" evidence="2"/>
<dbReference type="SUPFAM" id="SSF53623">
    <property type="entry name" value="MurD-like peptide ligases, catalytic domain"/>
    <property type="match status" value="1"/>
</dbReference>
<evidence type="ECO:0000259" key="12">
    <source>
        <dbReference type="Pfam" id="PF08245"/>
    </source>
</evidence>
<keyword evidence="6 10" id="KW-0067">ATP-binding</keyword>
<evidence type="ECO:0000256" key="9">
    <source>
        <dbReference type="ARBA" id="ARBA00047493"/>
    </source>
</evidence>
<dbReference type="NCBIfam" id="TIGR01499">
    <property type="entry name" value="folC"/>
    <property type="match status" value="1"/>
</dbReference>
<sequence length="439" mass="49491">MLNTYEEALNWIHSRLRFGIKPGLDRMIGMMEKLGNPHTRIPVIHVAGTNGKGSTVSYMRSILNEAGYKVGTFTSPYLETFNERISMNGYPISDDDLVRLANAIKPAAERVEAETNEAPTEFEIITAMAFLYFGEFNRPDYVLLETGLGGRLDSTNIAEPILSIITNTGYDHMNILGDTIEEIASEKAGIIKWKTPVVTGVEKSKGLEQIRKKAADENAEVYVLGDDFQTSEVQSHTEGETFSFTSPFGNWEDLQITMFGVHQTMNASVALAALSLLREKGLIQLSDEQIRKGLYTAKWSGRYEVISRYPLIVIDGAHNLEGVESLTKTLKGHESDKTIHMLFTALEDKEYDRMLYELEKTADYLYLTEFEFPRAASSTSLYNACRTKNKKIIADWKSFLNEFPKKLKSDEMLIICGSLYFISQVRQYLLAAEKKILGE</sequence>
<dbReference type="InterPro" id="IPR036565">
    <property type="entry name" value="Mur-like_cat_sf"/>
</dbReference>
<dbReference type="InterPro" id="IPR036615">
    <property type="entry name" value="Mur_ligase_C_dom_sf"/>
</dbReference>
<dbReference type="InterPro" id="IPR018109">
    <property type="entry name" value="Folylpolyglutamate_synth_CS"/>
</dbReference>
<dbReference type="Pfam" id="PF08245">
    <property type="entry name" value="Mur_ligase_M"/>
    <property type="match status" value="1"/>
</dbReference>
<dbReference type="Gene3D" id="3.90.190.20">
    <property type="entry name" value="Mur ligase, C-terminal domain"/>
    <property type="match status" value="1"/>
</dbReference>
<protein>
    <recommendedName>
        <fullName evidence="2">tetrahydrofolate synthase</fullName>
        <ecNumber evidence="2">6.3.2.17</ecNumber>
    </recommendedName>
    <alternativeName>
        <fullName evidence="8">Tetrahydrofolylpolyglutamate synthase</fullName>
    </alternativeName>
</protein>
<evidence type="ECO:0000256" key="4">
    <source>
        <dbReference type="ARBA" id="ARBA00022723"/>
    </source>
</evidence>
<dbReference type="InterPro" id="IPR001645">
    <property type="entry name" value="Folylpolyglutamate_synth"/>
</dbReference>
<dbReference type="SUPFAM" id="SSF53244">
    <property type="entry name" value="MurD-like peptide ligases, peptide-binding domain"/>
    <property type="match status" value="1"/>
</dbReference>
<comment type="catalytic activity">
    <reaction evidence="9">
        <text>(6S)-5,6,7,8-tetrahydrofolyl-(gamma-L-Glu)(n) + L-glutamate + ATP = (6S)-5,6,7,8-tetrahydrofolyl-(gamma-L-Glu)(n+1) + ADP + phosphate + H(+)</text>
        <dbReference type="Rhea" id="RHEA:10580"/>
        <dbReference type="Rhea" id="RHEA-COMP:14738"/>
        <dbReference type="Rhea" id="RHEA-COMP:14740"/>
        <dbReference type="ChEBI" id="CHEBI:15378"/>
        <dbReference type="ChEBI" id="CHEBI:29985"/>
        <dbReference type="ChEBI" id="CHEBI:30616"/>
        <dbReference type="ChEBI" id="CHEBI:43474"/>
        <dbReference type="ChEBI" id="CHEBI:141005"/>
        <dbReference type="ChEBI" id="CHEBI:456216"/>
        <dbReference type="EC" id="6.3.2.17"/>
    </reaction>
</comment>
<dbReference type="PROSITE" id="PS01011">
    <property type="entry name" value="FOLYLPOLYGLU_SYNT_1"/>
    <property type="match status" value="1"/>
</dbReference>
<reference evidence="13 14" key="1">
    <citation type="submission" date="2024-02" db="EMBL/GenBank/DDBJ databases">
        <title>Seven novel Bacillus-like species.</title>
        <authorList>
            <person name="Liu G."/>
        </authorList>
    </citation>
    <scope>NUCLEOTIDE SEQUENCE [LARGE SCALE GENOMIC DNA]</scope>
    <source>
        <strain evidence="13 14">FJAT-52054</strain>
    </source>
</reference>
<keyword evidence="4" id="KW-0479">Metal-binding</keyword>
<dbReference type="EMBL" id="CP147407">
    <property type="protein sequence ID" value="WXB95779.1"/>
    <property type="molecule type" value="Genomic_DNA"/>
</dbReference>
<accession>A0ABZ2NE07</accession>
<dbReference type="InterPro" id="IPR013221">
    <property type="entry name" value="Mur_ligase_cen"/>
</dbReference>
<evidence type="ECO:0000256" key="3">
    <source>
        <dbReference type="ARBA" id="ARBA00022598"/>
    </source>
</evidence>
<feature type="domain" description="Mur ligase central" evidence="12">
    <location>
        <begin position="46"/>
        <end position="273"/>
    </location>
</feature>
<dbReference type="Pfam" id="PF02875">
    <property type="entry name" value="Mur_ligase_C"/>
    <property type="match status" value="1"/>
</dbReference>
<dbReference type="GO" id="GO:0016874">
    <property type="term" value="F:ligase activity"/>
    <property type="evidence" value="ECO:0007669"/>
    <property type="project" value="UniProtKB-KW"/>
</dbReference>
<organism evidence="13 14">
    <name type="scientific">Metabacillus sediminis</name>
    <dbReference type="NCBI Taxonomy" id="3117746"/>
    <lineage>
        <taxon>Bacteria</taxon>
        <taxon>Bacillati</taxon>
        <taxon>Bacillota</taxon>
        <taxon>Bacilli</taxon>
        <taxon>Bacillales</taxon>
        <taxon>Bacillaceae</taxon>
        <taxon>Metabacillus</taxon>
    </lineage>
</organism>
<evidence type="ECO:0000256" key="1">
    <source>
        <dbReference type="ARBA" id="ARBA00008276"/>
    </source>
</evidence>
<dbReference type="Proteomes" id="UP001377337">
    <property type="component" value="Chromosome"/>
</dbReference>
<evidence type="ECO:0000256" key="10">
    <source>
        <dbReference type="PIRNR" id="PIRNR001563"/>
    </source>
</evidence>
<gene>
    <name evidence="13" type="ORF">WCV65_14565</name>
</gene>
<evidence type="ECO:0000313" key="14">
    <source>
        <dbReference type="Proteomes" id="UP001377337"/>
    </source>
</evidence>
<keyword evidence="3 10" id="KW-0436">Ligase</keyword>
<evidence type="ECO:0000313" key="13">
    <source>
        <dbReference type="EMBL" id="WXB95779.1"/>
    </source>
</evidence>
<evidence type="ECO:0000256" key="8">
    <source>
        <dbReference type="ARBA" id="ARBA00030592"/>
    </source>
</evidence>
<dbReference type="Gene3D" id="3.40.1190.10">
    <property type="entry name" value="Mur-like, catalytic domain"/>
    <property type="match status" value="1"/>
</dbReference>
<proteinExistence type="inferred from homology"/>
<evidence type="ECO:0000259" key="11">
    <source>
        <dbReference type="Pfam" id="PF02875"/>
    </source>
</evidence>
<name>A0ABZ2NE07_9BACI</name>
<keyword evidence="14" id="KW-1185">Reference proteome</keyword>
<dbReference type="PIRSF" id="PIRSF001563">
    <property type="entry name" value="Folylpolyglu_synth"/>
    <property type="match status" value="1"/>
</dbReference>
<feature type="domain" description="Mur ligase C-terminal" evidence="11">
    <location>
        <begin position="301"/>
        <end position="418"/>
    </location>
</feature>
<evidence type="ECO:0000256" key="2">
    <source>
        <dbReference type="ARBA" id="ARBA00013025"/>
    </source>
</evidence>
<evidence type="ECO:0000256" key="5">
    <source>
        <dbReference type="ARBA" id="ARBA00022741"/>
    </source>
</evidence>
<keyword evidence="7" id="KW-0460">Magnesium</keyword>
<keyword evidence="5 10" id="KW-0547">Nucleotide-binding</keyword>
<dbReference type="InterPro" id="IPR004101">
    <property type="entry name" value="Mur_ligase_C"/>
</dbReference>
<dbReference type="PANTHER" id="PTHR11136">
    <property type="entry name" value="FOLYLPOLYGLUTAMATE SYNTHASE-RELATED"/>
    <property type="match status" value="1"/>
</dbReference>